<dbReference type="InterPro" id="IPR000253">
    <property type="entry name" value="FHA_dom"/>
</dbReference>
<proteinExistence type="predicted"/>
<evidence type="ECO:0000313" key="9">
    <source>
        <dbReference type="EMBL" id="KYF71957.1"/>
    </source>
</evidence>
<feature type="region of interest" description="Disordered" evidence="6">
    <location>
        <begin position="502"/>
        <end position="550"/>
    </location>
</feature>
<feature type="compositionally biased region" description="Low complexity" evidence="6">
    <location>
        <begin position="520"/>
        <end position="550"/>
    </location>
</feature>
<evidence type="ECO:0000256" key="6">
    <source>
        <dbReference type="SAM" id="MobiDB-lite"/>
    </source>
</evidence>
<reference evidence="9 10" key="1">
    <citation type="submission" date="2014-02" db="EMBL/GenBank/DDBJ databases">
        <title>The small core and large imbalanced accessory genome model reveals a collaborative survival strategy of Sorangium cellulosum strains in nature.</title>
        <authorList>
            <person name="Han K."/>
            <person name="Peng R."/>
            <person name="Blom J."/>
            <person name="Li Y.-Z."/>
        </authorList>
    </citation>
    <scope>NUCLEOTIDE SEQUENCE [LARGE SCALE GENOMIC DNA]</scope>
    <source>
        <strain evidence="9 10">So0008-312</strain>
    </source>
</reference>
<dbReference type="GO" id="GO:0006355">
    <property type="term" value="P:regulation of DNA-templated transcription"/>
    <property type="evidence" value="ECO:0007669"/>
    <property type="project" value="InterPro"/>
</dbReference>
<dbReference type="Gene3D" id="2.60.200.20">
    <property type="match status" value="1"/>
</dbReference>
<evidence type="ECO:0000259" key="8">
    <source>
        <dbReference type="PROSITE" id="PS50045"/>
    </source>
</evidence>
<dbReference type="Proteomes" id="UP000075260">
    <property type="component" value="Unassembled WGS sequence"/>
</dbReference>
<keyword evidence="1" id="KW-0547">Nucleotide-binding</keyword>
<keyword evidence="2" id="KW-0067">ATP-binding</keyword>
<dbReference type="EMBL" id="JEMA01000302">
    <property type="protein sequence ID" value="KYF71957.1"/>
    <property type="molecule type" value="Genomic_DNA"/>
</dbReference>
<sequence>MSQPTAKAVSTMTLDLQFQVGGDDAPRYLLVIDSASSRRIDLPRNGTLVVGRSPEADIRVEARGASRLHARVIVSNGEVQISDLNSHNGTLVNGDRLVGSRVLCSGDAVMVGDTILTLWREPQAVGLSAVDLGRLRQRLGEELQRASDYARPLAVLVASLGNVSGRAIVEAKAAAALRLIDVFAWNGDAELVVVLPELGGEAARAAALELFEALAPMVSEVRGGLAAYPNDGCDVDTLLCGARAAAAVAGAGAVALAGETAIDHTVGSSRVVLADPAMIRLFELIRRLAGSDLSVLVLGETGAGKENAAAALHHWSARARKPFVMLNCAAIPESLVESELFGYERGAFSDAKAPKPGLLERADGGTLFLDEVGELPLSVQAKLLRALEARRFTRLGDVRERDVDLRIVAATNRDLEAESAAGRFRQDLLFRLSAGVVRLPPLRHRPREIPILARLFLDQACARAGRPALQLSDTALRALLAYPFPGNVRELKNAMEYASVTAEADAVEPRDLPERVTERASTSPPTSGSAASPISGSAAPPISGSAAPPISGSAALPRFRPLAEEIKDLERQRIQEALDATAGVQTRAADLLGMPIRTFFSKLKQYGIVPRKARVQP</sequence>
<dbReference type="PROSITE" id="PS00688">
    <property type="entry name" value="SIGMA54_INTERACT_3"/>
    <property type="match status" value="1"/>
</dbReference>
<dbReference type="Pfam" id="PF00158">
    <property type="entry name" value="Sigma54_activat"/>
    <property type="match status" value="1"/>
</dbReference>
<dbReference type="InterPro" id="IPR002078">
    <property type="entry name" value="Sigma_54_int"/>
</dbReference>
<dbReference type="GO" id="GO:0043565">
    <property type="term" value="F:sequence-specific DNA binding"/>
    <property type="evidence" value="ECO:0007669"/>
    <property type="project" value="InterPro"/>
</dbReference>
<evidence type="ECO:0000256" key="4">
    <source>
        <dbReference type="ARBA" id="ARBA00023125"/>
    </source>
</evidence>
<keyword evidence="5" id="KW-0804">Transcription</keyword>
<dbReference type="FunFam" id="3.40.50.300:FF:000006">
    <property type="entry name" value="DNA-binding transcriptional regulator NtrC"/>
    <property type="match status" value="1"/>
</dbReference>
<accession>A0A150QV97</accession>
<dbReference type="InterPro" id="IPR009057">
    <property type="entry name" value="Homeodomain-like_sf"/>
</dbReference>
<dbReference type="Pfam" id="PF02954">
    <property type="entry name" value="HTH_8"/>
    <property type="match status" value="1"/>
</dbReference>
<keyword evidence="4" id="KW-0238">DNA-binding</keyword>
<evidence type="ECO:0000256" key="3">
    <source>
        <dbReference type="ARBA" id="ARBA00023015"/>
    </source>
</evidence>
<evidence type="ECO:0000256" key="5">
    <source>
        <dbReference type="ARBA" id="ARBA00023163"/>
    </source>
</evidence>
<dbReference type="Gene3D" id="1.10.10.60">
    <property type="entry name" value="Homeodomain-like"/>
    <property type="match status" value="1"/>
</dbReference>
<dbReference type="PROSITE" id="PS50006">
    <property type="entry name" value="FHA_DOMAIN"/>
    <property type="match status" value="1"/>
</dbReference>
<dbReference type="CDD" id="cd00009">
    <property type="entry name" value="AAA"/>
    <property type="match status" value="1"/>
</dbReference>
<dbReference type="SMART" id="SM00240">
    <property type="entry name" value="FHA"/>
    <property type="match status" value="1"/>
</dbReference>
<dbReference type="GO" id="GO:0005524">
    <property type="term" value="F:ATP binding"/>
    <property type="evidence" value="ECO:0007669"/>
    <property type="project" value="UniProtKB-KW"/>
</dbReference>
<gene>
    <name evidence="9" type="ORF">BE15_00355</name>
</gene>
<evidence type="ECO:0000256" key="2">
    <source>
        <dbReference type="ARBA" id="ARBA00022840"/>
    </source>
</evidence>
<feature type="domain" description="Sigma-54 factor interaction" evidence="8">
    <location>
        <begin position="271"/>
        <end position="500"/>
    </location>
</feature>
<feature type="domain" description="FHA" evidence="7">
    <location>
        <begin position="48"/>
        <end position="97"/>
    </location>
</feature>
<dbReference type="Gene3D" id="1.10.8.60">
    <property type="match status" value="1"/>
</dbReference>
<dbReference type="Pfam" id="PF00498">
    <property type="entry name" value="FHA"/>
    <property type="match status" value="1"/>
</dbReference>
<dbReference type="InterPro" id="IPR002197">
    <property type="entry name" value="HTH_Fis"/>
</dbReference>
<dbReference type="PROSITE" id="PS50045">
    <property type="entry name" value="SIGMA54_INTERACT_4"/>
    <property type="match status" value="1"/>
</dbReference>
<evidence type="ECO:0000313" key="10">
    <source>
        <dbReference type="Proteomes" id="UP000075260"/>
    </source>
</evidence>
<dbReference type="SUPFAM" id="SSF49879">
    <property type="entry name" value="SMAD/FHA domain"/>
    <property type="match status" value="1"/>
</dbReference>
<dbReference type="PRINTS" id="PR01590">
    <property type="entry name" value="HTHFIS"/>
</dbReference>
<dbReference type="CDD" id="cd00060">
    <property type="entry name" value="FHA"/>
    <property type="match status" value="1"/>
</dbReference>
<dbReference type="InterPro" id="IPR058031">
    <property type="entry name" value="AAA_lid_NorR"/>
</dbReference>
<dbReference type="SMART" id="SM00382">
    <property type="entry name" value="AAA"/>
    <property type="match status" value="1"/>
</dbReference>
<feature type="compositionally biased region" description="Basic and acidic residues" evidence="6">
    <location>
        <begin position="507"/>
        <end position="518"/>
    </location>
</feature>
<name>A0A150QV97_SORCE</name>
<dbReference type="InterPro" id="IPR027417">
    <property type="entry name" value="P-loop_NTPase"/>
</dbReference>
<comment type="caution">
    <text evidence="9">The sequence shown here is derived from an EMBL/GenBank/DDBJ whole genome shotgun (WGS) entry which is preliminary data.</text>
</comment>
<dbReference type="InterPro" id="IPR025944">
    <property type="entry name" value="Sigma_54_int_dom_CS"/>
</dbReference>
<dbReference type="InterPro" id="IPR003593">
    <property type="entry name" value="AAA+_ATPase"/>
</dbReference>
<dbReference type="PANTHER" id="PTHR32071">
    <property type="entry name" value="TRANSCRIPTIONAL REGULATORY PROTEIN"/>
    <property type="match status" value="1"/>
</dbReference>
<dbReference type="AlphaFoldDB" id="A0A150QV97"/>
<evidence type="ECO:0000256" key="1">
    <source>
        <dbReference type="ARBA" id="ARBA00022741"/>
    </source>
</evidence>
<keyword evidence="3" id="KW-0805">Transcription regulation</keyword>
<protein>
    <submittedName>
        <fullName evidence="9">Fis family transcriptional regulator</fullName>
    </submittedName>
</protein>
<dbReference type="Gene3D" id="3.40.50.300">
    <property type="entry name" value="P-loop containing nucleotide triphosphate hydrolases"/>
    <property type="match status" value="1"/>
</dbReference>
<evidence type="ECO:0000259" key="7">
    <source>
        <dbReference type="PROSITE" id="PS50006"/>
    </source>
</evidence>
<dbReference type="PROSITE" id="PS00676">
    <property type="entry name" value="SIGMA54_INTERACT_2"/>
    <property type="match status" value="1"/>
</dbReference>
<dbReference type="SUPFAM" id="SSF46689">
    <property type="entry name" value="Homeodomain-like"/>
    <property type="match status" value="1"/>
</dbReference>
<organism evidence="9 10">
    <name type="scientific">Sorangium cellulosum</name>
    <name type="common">Polyangium cellulosum</name>
    <dbReference type="NCBI Taxonomy" id="56"/>
    <lineage>
        <taxon>Bacteria</taxon>
        <taxon>Pseudomonadati</taxon>
        <taxon>Myxococcota</taxon>
        <taxon>Polyangia</taxon>
        <taxon>Polyangiales</taxon>
        <taxon>Polyangiaceae</taxon>
        <taxon>Sorangium</taxon>
    </lineage>
</organism>
<dbReference type="InterPro" id="IPR025943">
    <property type="entry name" value="Sigma_54_int_dom_ATP-bd_2"/>
</dbReference>
<dbReference type="SUPFAM" id="SSF52540">
    <property type="entry name" value="P-loop containing nucleoside triphosphate hydrolases"/>
    <property type="match status" value="1"/>
</dbReference>
<dbReference type="InterPro" id="IPR008984">
    <property type="entry name" value="SMAD_FHA_dom_sf"/>
</dbReference>
<dbReference type="Pfam" id="PF25601">
    <property type="entry name" value="AAA_lid_14"/>
    <property type="match status" value="1"/>
</dbReference>